<feature type="compositionally biased region" description="Low complexity" evidence="1">
    <location>
        <begin position="30"/>
        <end position="42"/>
    </location>
</feature>
<dbReference type="EnsemblPlants" id="OPUNC04G22090.1">
    <property type="protein sequence ID" value="OPUNC04G22090.1"/>
    <property type="gene ID" value="OPUNC04G22090"/>
</dbReference>
<proteinExistence type="predicted"/>
<reference evidence="2" key="2">
    <citation type="submission" date="2018-05" db="EMBL/GenBank/DDBJ databases">
        <title>OpunRS2 (Oryza punctata Reference Sequence Version 2).</title>
        <authorList>
            <person name="Zhang J."/>
            <person name="Kudrna D."/>
            <person name="Lee S."/>
            <person name="Talag J."/>
            <person name="Welchert J."/>
            <person name="Wing R.A."/>
        </authorList>
    </citation>
    <scope>NUCLEOTIDE SEQUENCE [LARGE SCALE GENOMIC DNA]</scope>
</reference>
<keyword evidence="3" id="KW-1185">Reference proteome</keyword>
<feature type="region of interest" description="Disordered" evidence="1">
    <location>
        <begin position="1"/>
        <end position="59"/>
    </location>
</feature>
<evidence type="ECO:0000313" key="2">
    <source>
        <dbReference type="EnsemblPlants" id="OPUNC04G22090.1"/>
    </source>
</evidence>
<dbReference type="Proteomes" id="UP000026962">
    <property type="component" value="Chromosome 4"/>
</dbReference>
<protein>
    <recommendedName>
        <fullName evidence="4">DUF3778 domain-containing protein</fullName>
    </recommendedName>
</protein>
<dbReference type="Gramene" id="OPUNC04G22090.1">
    <property type="protein sequence ID" value="OPUNC04G22090.1"/>
    <property type="gene ID" value="OPUNC04G22090"/>
</dbReference>
<evidence type="ECO:0000313" key="3">
    <source>
        <dbReference type="Proteomes" id="UP000026962"/>
    </source>
</evidence>
<feature type="compositionally biased region" description="Polar residues" evidence="1">
    <location>
        <begin position="43"/>
        <end position="57"/>
    </location>
</feature>
<evidence type="ECO:0008006" key="4">
    <source>
        <dbReference type="Google" id="ProtNLM"/>
    </source>
</evidence>
<name>A0A0E0KUX1_ORYPU</name>
<sequence length="131" mass="14237">MRRHDSETCRLTPRRLSKAEIPPIPGAGKSSLAASRSPSHSAWQPSRSRLSGSNNTVGPEDVASSRYGLLGWHDPLGLLLGSLIDWLGLEIWLLARGHALCDLDLVSFSVTTPQQSSLYPSVTSKSQVNYL</sequence>
<dbReference type="AlphaFoldDB" id="A0A0E0KUX1"/>
<organism evidence="2">
    <name type="scientific">Oryza punctata</name>
    <name type="common">Red rice</name>
    <dbReference type="NCBI Taxonomy" id="4537"/>
    <lineage>
        <taxon>Eukaryota</taxon>
        <taxon>Viridiplantae</taxon>
        <taxon>Streptophyta</taxon>
        <taxon>Embryophyta</taxon>
        <taxon>Tracheophyta</taxon>
        <taxon>Spermatophyta</taxon>
        <taxon>Magnoliopsida</taxon>
        <taxon>Liliopsida</taxon>
        <taxon>Poales</taxon>
        <taxon>Poaceae</taxon>
        <taxon>BOP clade</taxon>
        <taxon>Oryzoideae</taxon>
        <taxon>Oryzeae</taxon>
        <taxon>Oryzinae</taxon>
        <taxon>Oryza</taxon>
    </lineage>
</organism>
<accession>A0A0E0KUX1</accession>
<dbReference type="HOGENOM" id="CLU_1930946_0_0_1"/>
<reference evidence="2" key="1">
    <citation type="submission" date="2015-04" db="UniProtKB">
        <authorList>
            <consortium name="EnsemblPlants"/>
        </authorList>
    </citation>
    <scope>IDENTIFICATION</scope>
</reference>
<evidence type="ECO:0000256" key="1">
    <source>
        <dbReference type="SAM" id="MobiDB-lite"/>
    </source>
</evidence>